<dbReference type="InterPro" id="IPR004136">
    <property type="entry name" value="NMO"/>
</dbReference>
<feature type="region of interest" description="Disordered" evidence="4">
    <location>
        <begin position="321"/>
        <end position="352"/>
    </location>
</feature>
<evidence type="ECO:0000256" key="3">
    <source>
        <dbReference type="ARBA" id="ARBA00023002"/>
    </source>
</evidence>
<dbReference type="PANTHER" id="PTHR32332">
    <property type="entry name" value="2-NITROPROPANE DIOXYGENASE"/>
    <property type="match status" value="1"/>
</dbReference>
<dbReference type="Gene3D" id="3.20.20.70">
    <property type="entry name" value="Aldolase class I"/>
    <property type="match status" value="1"/>
</dbReference>
<evidence type="ECO:0000313" key="5">
    <source>
        <dbReference type="EMBL" id="PTX51672.1"/>
    </source>
</evidence>
<dbReference type="PANTHER" id="PTHR32332:SF31">
    <property type="entry name" value="2-NITROPROPANE DIOXYGENASE FAMILY, PUTATIVE (AFU_ORTHOLOGUE AFUA_2G09850)-RELATED"/>
    <property type="match status" value="1"/>
</dbReference>
<dbReference type="GO" id="GO:0018580">
    <property type="term" value="F:nitronate monooxygenase activity"/>
    <property type="evidence" value="ECO:0007669"/>
    <property type="project" value="InterPro"/>
</dbReference>
<proteinExistence type="predicted"/>
<protein>
    <submittedName>
        <fullName evidence="5">Nitronate monooxygenase</fullName>
    </submittedName>
</protein>
<sequence length="352" mass="35642">MAETLIDTRFTRAFALRHPVALAPMAGTTGGRLAAAVAEAGGLGLLGGGYGDADWIAREWALAKGAPIGIGFITWRLTPALLAECLDRGPRAVMLSFGDPAPFAAAIHAAGVPLICQCQTLDHARAALDAGASTVVAQGAEAGGHGQSRGTFTLVPELADLIAARAPGTLLLAAGGIADGRGLAASLMLGADGALIGSRFWAATEALVPPGFHAAAIAADGDATLRTRTVDAVRGFDWPAPFDIRVLRSSFTDRWHADPQALRAPGAANARADWAAAQAEGDASNGSPVAGEAVGLIHDIAPAADILARLTAEAAQRLCSSSVHKYPPGEGPEAPRGADSPPSTPDHPAPEV</sequence>
<dbReference type="RefSeq" id="WP_108128206.1">
    <property type="nucleotide sequence ID" value="NZ_QBKP01000003.1"/>
</dbReference>
<feature type="compositionally biased region" description="Pro residues" evidence="4">
    <location>
        <begin position="342"/>
        <end position="352"/>
    </location>
</feature>
<evidence type="ECO:0000256" key="2">
    <source>
        <dbReference type="ARBA" id="ARBA00022643"/>
    </source>
</evidence>
<evidence type="ECO:0000313" key="6">
    <source>
        <dbReference type="Proteomes" id="UP000244224"/>
    </source>
</evidence>
<accession>A0A2T6B6K3</accession>
<keyword evidence="1" id="KW-0285">Flavoprotein</keyword>
<dbReference type="Proteomes" id="UP000244224">
    <property type="component" value="Unassembled WGS sequence"/>
</dbReference>
<keyword evidence="3" id="KW-0560">Oxidoreductase</keyword>
<evidence type="ECO:0000256" key="1">
    <source>
        <dbReference type="ARBA" id="ARBA00022630"/>
    </source>
</evidence>
<evidence type="ECO:0000256" key="4">
    <source>
        <dbReference type="SAM" id="MobiDB-lite"/>
    </source>
</evidence>
<dbReference type="AlphaFoldDB" id="A0A2T6B6K3"/>
<dbReference type="EMBL" id="QBKP01000003">
    <property type="protein sequence ID" value="PTX51672.1"/>
    <property type="molecule type" value="Genomic_DNA"/>
</dbReference>
<dbReference type="InterPro" id="IPR013785">
    <property type="entry name" value="Aldolase_TIM"/>
</dbReference>
<comment type="caution">
    <text evidence="5">The sequence shown here is derived from an EMBL/GenBank/DDBJ whole genome shotgun (WGS) entry which is preliminary data.</text>
</comment>
<gene>
    <name evidence="5" type="ORF">C8N34_103174</name>
</gene>
<reference evidence="5 6" key="1">
    <citation type="submission" date="2018-04" db="EMBL/GenBank/DDBJ databases">
        <title>Genomic Encyclopedia of Archaeal and Bacterial Type Strains, Phase II (KMG-II): from individual species to whole genera.</title>
        <authorList>
            <person name="Goeker M."/>
        </authorList>
    </citation>
    <scope>NUCLEOTIDE SEQUENCE [LARGE SCALE GENOMIC DNA]</scope>
    <source>
        <strain evidence="5 6">DSM 21823</strain>
    </source>
</reference>
<organism evidence="5 6">
    <name type="scientific">Gemmobacter caeni</name>
    <dbReference type="NCBI Taxonomy" id="589035"/>
    <lineage>
        <taxon>Bacteria</taxon>
        <taxon>Pseudomonadati</taxon>
        <taxon>Pseudomonadota</taxon>
        <taxon>Alphaproteobacteria</taxon>
        <taxon>Rhodobacterales</taxon>
        <taxon>Paracoccaceae</taxon>
        <taxon>Gemmobacter</taxon>
    </lineage>
</organism>
<keyword evidence="6" id="KW-1185">Reference proteome</keyword>
<dbReference type="Pfam" id="PF03060">
    <property type="entry name" value="NMO"/>
    <property type="match status" value="2"/>
</dbReference>
<dbReference type="CDD" id="cd04730">
    <property type="entry name" value="NPD_like"/>
    <property type="match status" value="1"/>
</dbReference>
<keyword evidence="2" id="KW-0288">FMN</keyword>
<dbReference type="SUPFAM" id="SSF51412">
    <property type="entry name" value="Inosine monophosphate dehydrogenase (IMPDH)"/>
    <property type="match status" value="1"/>
</dbReference>
<dbReference type="OrthoDB" id="9778912at2"/>
<name>A0A2T6B6K3_9RHOB</name>
<keyword evidence="5" id="KW-0503">Monooxygenase</keyword>